<feature type="region of interest" description="Disordered" evidence="12">
    <location>
        <begin position="255"/>
        <end position="284"/>
    </location>
</feature>
<feature type="domain" description="RING-type" evidence="13">
    <location>
        <begin position="204"/>
        <end position="238"/>
    </location>
</feature>
<evidence type="ECO:0000256" key="4">
    <source>
        <dbReference type="ARBA" id="ARBA00022679"/>
    </source>
</evidence>
<dbReference type="VEuPathDB" id="FungiDB:CLCR_01444"/>
<dbReference type="EC" id="2.3.2.31" evidence="3"/>
<evidence type="ECO:0000313" key="16">
    <source>
        <dbReference type="EMBL" id="OCT45659.1"/>
    </source>
</evidence>
<dbReference type="AlphaFoldDB" id="A0A1C1CB17"/>
<dbReference type="GO" id="GO:0016567">
    <property type="term" value="P:protein ubiquitination"/>
    <property type="evidence" value="ECO:0007669"/>
    <property type="project" value="InterPro"/>
</dbReference>
<dbReference type="Gene3D" id="3.30.40.10">
    <property type="entry name" value="Zinc/RING finger domain, C3HC4 (zinc finger)"/>
    <property type="match status" value="1"/>
</dbReference>
<keyword evidence="6" id="KW-0677">Repeat</keyword>
<comment type="caution">
    <text evidence="16">The sequence shown here is derived from an EMBL/GenBank/DDBJ whole genome shotgun (WGS) entry which is preliminary data.</text>
</comment>
<dbReference type="PROSITE" id="PS51873">
    <property type="entry name" value="TRIAD"/>
    <property type="match status" value="1"/>
</dbReference>
<dbReference type="SMART" id="SM00647">
    <property type="entry name" value="IBR"/>
    <property type="match status" value="2"/>
</dbReference>
<dbReference type="PROSITE" id="PS50089">
    <property type="entry name" value="ZF_RING_2"/>
    <property type="match status" value="1"/>
</dbReference>
<protein>
    <recommendedName>
        <fullName evidence="3">RBR-type E3 ubiquitin transferase</fullName>
        <ecNumber evidence="3">2.3.2.31</ecNumber>
    </recommendedName>
</protein>
<reference evidence="17" key="1">
    <citation type="submission" date="2015-07" db="EMBL/GenBank/DDBJ databases">
        <authorList>
            <person name="Teixeira M.M."/>
            <person name="Souza R.C."/>
            <person name="Almeida L.G."/>
            <person name="Vicente V.A."/>
            <person name="de Hoog S."/>
            <person name="Bocca A.L."/>
            <person name="de Almeida S.R."/>
            <person name="Vasconcelos A.T."/>
            <person name="Felipe M.S."/>
        </authorList>
    </citation>
    <scope>NUCLEOTIDE SEQUENCE [LARGE SCALE GENOMIC DNA]</scope>
    <source>
        <strain evidence="17">KSF</strain>
    </source>
</reference>
<feature type="compositionally biased region" description="Low complexity" evidence="12">
    <location>
        <begin position="607"/>
        <end position="621"/>
    </location>
</feature>
<feature type="region of interest" description="Disordered" evidence="12">
    <location>
        <begin position="648"/>
        <end position="707"/>
    </location>
</feature>
<keyword evidence="17" id="KW-1185">Reference proteome</keyword>
<evidence type="ECO:0000259" key="13">
    <source>
        <dbReference type="PROSITE" id="PS50089"/>
    </source>
</evidence>
<dbReference type="PROSITE" id="PS50908">
    <property type="entry name" value="RWD"/>
    <property type="match status" value="1"/>
</dbReference>
<gene>
    <name evidence="16" type="ORF">CLCR_01444</name>
</gene>
<evidence type="ECO:0000256" key="11">
    <source>
        <dbReference type="PROSITE-ProRule" id="PRU00175"/>
    </source>
</evidence>
<dbReference type="PROSITE" id="PS00518">
    <property type="entry name" value="ZF_RING_1"/>
    <property type="match status" value="1"/>
</dbReference>
<dbReference type="OrthoDB" id="1431934at2759"/>
<name>A0A1C1CB17_9EURO</name>
<dbReference type="InterPro" id="IPR001841">
    <property type="entry name" value="Znf_RING"/>
</dbReference>
<feature type="region of interest" description="Disordered" evidence="12">
    <location>
        <begin position="54"/>
        <end position="81"/>
    </location>
</feature>
<dbReference type="InterPro" id="IPR031127">
    <property type="entry name" value="E3_UB_ligase_RBR"/>
</dbReference>
<dbReference type="InterPro" id="IPR044066">
    <property type="entry name" value="TRIAD_supradom"/>
</dbReference>
<keyword evidence="7 11" id="KW-0863">Zinc-finger</keyword>
<dbReference type="FunFam" id="3.30.40.10:FF:000416">
    <property type="entry name" value="RBR-type E3 ubiquitin transferase"/>
    <property type="match status" value="1"/>
</dbReference>
<dbReference type="SMART" id="SM00591">
    <property type="entry name" value="RWD"/>
    <property type="match status" value="1"/>
</dbReference>
<dbReference type="InterPro" id="IPR002867">
    <property type="entry name" value="IBR_dom"/>
</dbReference>
<evidence type="ECO:0000256" key="1">
    <source>
        <dbReference type="ARBA" id="ARBA00001798"/>
    </source>
</evidence>
<dbReference type="Pfam" id="PF22191">
    <property type="entry name" value="IBR_1"/>
    <property type="match status" value="1"/>
</dbReference>
<feature type="compositionally biased region" description="Pro residues" evidence="12">
    <location>
        <begin position="650"/>
        <end position="660"/>
    </location>
</feature>
<dbReference type="InterPro" id="IPR013083">
    <property type="entry name" value="Znf_RING/FYVE/PHD"/>
</dbReference>
<feature type="region of interest" description="Disordered" evidence="12">
    <location>
        <begin position="501"/>
        <end position="622"/>
    </location>
</feature>
<evidence type="ECO:0000259" key="14">
    <source>
        <dbReference type="PROSITE" id="PS50908"/>
    </source>
</evidence>
<dbReference type="Proteomes" id="UP000094526">
    <property type="component" value="Unassembled WGS sequence"/>
</dbReference>
<feature type="compositionally biased region" description="Acidic residues" evidence="12">
    <location>
        <begin position="526"/>
        <end position="536"/>
    </location>
</feature>
<dbReference type="eggNOG" id="KOG1814">
    <property type="taxonomic scope" value="Eukaryota"/>
</dbReference>
<keyword evidence="5" id="KW-0479">Metal-binding</keyword>
<dbReference type="InterPro" id="IPR047548">
    <property type="entry name" value="Rcat_RBR_RNF14"/>
</dbReference>
<comment type="catalytic activity">
    <reaction evidence="1">
        <text>[E2 ubiquitin-conjugating enzyme]-S-ubiquitinyl-L-cysteine + [acceptor protein]-L-lysine = [E2 ubiquitin-conjugating enzyme]-L-cysteine + [acceptor protein]-N(6)-ubiquitinyl-L-lysine.</text>
        <dbReference type="EC" id="2.3.2.31"/>
    </reaction>
</comment>
<sequence>MEDEPQAAEDERTIELSTIAAIYPEIVVDQNDPYTATLELSVTPVQPLRILFRPSIDTTPPAPPTPPTSSDHGHDGTGNKPVVQQTLQLDDHELSHLPPLSLRITLPKDYPASEPPIVSVSVSPQWLGGPVVQRLQDDCARLWEEIGKDQVLYTYIDHVQQEAEKAFGLAGETDVSMPSDLKLALLDFDLKTKRERFEKETFDCGICLEPKKGVICHKMLQCGHVFCVPCLQDYYNNCITEGDVDNVKCLDPSCGKDEAARTGPEGRPLKRRKRDRTLNPSELLQIPIEPEQVQRYVKLKRKKRLESDKNTVYCPRQWCQGAARSKKHPKPTDPMIDSADTDESESEDGQKKAPIDLETLPMAERLAICEDCDFAFCVVCKKSWHGENARCSPRRQQELNEEERATAEYFQKFSTPCPTCNAPAQKTMGCNHMTCFKCKTHFCYLCASFLMPENPYRHYNDTSSPCYMKLWVLEEGDGEGVDRGAFHNADVVAEWEAVAAAEESDDEDELPPENFAAFRGPRPFADDEDTDDEEPAPDQRRNRNVIEIVMPGQNAQRIALPERLREAPIPPPVPIPPRGGRRRRGGGQQGNRQRAMANEPARDNHGQGHQARARAGQPAARAPRDIRVEEGLDGLGQGHPHILFHHNDPADPPGELPPAAPGQGNQQAGPVRGMGLDQFLQLAREDREDEWDSDELDEDDFGAIEFEHRPRPVQRERVMGWR</sequence>
<evidence type="ECO:0000256" key="6">
    <source>
        <dbReference type="ARBA" id="ARBA00022737"/>
    </source>
</evidence>
<evidence type="ECO:0000256" key="12">
    <source>
        <dbReference type="SAM" id="MobiDB-lite"/>
    </source>
</evidence>
<dbReference type="SUPFAM" id="SSF57850">
    <property type="entry name" value="RING/U-box"/>
    <property type="match status" value="2"/>
</dbReference>
<dbReference type="Pfam" id="PF01485">
    <property type="entry name" value="IBR"/>
    <property type="match status" value="1"/>
</dbReference>
<dbReference type="InterPro" id="IPR006575">
    <property type="entry name" value="RWD_dom"/>
</dbReference>
<evidence type="ECO:0000256" key="5">
    <source>
        <dbReference type="ARBA" id="ARBA00022723"/>
    </source>
</evidence>
<dbReference type="SUPFAM" id="SSF54495">
    <property type="entry name" value="UBC-like"/>
    <property type="match status" value="1"/>
</dbReference>
<keyword evidence="8" id="KW-0833">Ubl conjugation pathway</keyword>
<dbReference type="CDD" id="cd23820">
    <property type="entry name" value="RWD_RNF14"/>
    <property type="match status" value="1"/>
</dbReference>
<evidence type="ECO:0000256" key="3">
    <source>
        <dbReference type="ARBA" id="ARBA00012251"/>
    </source>
</evidence>
<feature type="domain" description="RING-type" evidence="15">
    <location>
        <begin position="200"/>
        <end position="470"/>
    </location>
</feature>
<evidence type="ECO:0000256" key="9">
    <source>
        <dbReference type="ARBA" id="ARBA00022833"/>
    </source>
</evidence>
<evidence type="ECO:0000313" key="17">
    <source>
        <dbReference type="Proteomes" id="UP000094526"/>
    </source>
</evidence>
<evidence type="ECO:0000256" key="10">
    <source>
        <dbReference type="ARBA" id="ARBA00044508"/>
    </source>
</evidence>
<proteinExistence type="inferred from homology"/>
<evidence type="ECO:0000256" key="7">
    <source>
        <dbReference type="ARBA" id="ARBA00022771"/>
    </source>
</evidence>
<feature type="domain" description="RWD" evidence="14">
    <location>
        <begin position="14"/>
        <end position="166"/>
    </location>
</feature>
<dbReference type="CDD" id="cd20354">
    <property type="entry name" value="Rcat_RBR_RNF14"/>
    <property type="match status" value="1"/>
</dbReference>
<comment type="pathway">
    <text evidence="2">Protein modification; protein ubiquitination.</text>
</comment>
<dbReference type="GO" id="GO:0061630">
    <property type="term" value="F:ubiquitin protein ligase activity"/>
    <property type="evidence" value="ECO:0007669"/>
    <property type="project" value="UniProtKB-EC"/>
</dbReference>
<dbReference type="Gene3D" id="3.10.110.10">
    <property type="entry name" value="Ubiquitin Conjugating Enzyme"/>
    <property type="match status" value="1"/>
</dbReference>
<comment type="similarity">
    <text evidence="10">Belongs to the RBR family. RNF14 subfamily.</text>
</comment>
<dbReference type="GO" id="GO:0008270">
    <property type="term" value="F:zinc ion binding"/>
    <property type="evidence" value="ECO:0007669"/>
    <property type="project" value="UniProtKB-KW"/>
</dbReference>
<dbReference type="Pfam" id="PF05773">
    <property type="entry name" value="RWD"/>
    <property type="match status" value="1"/>
</dbReference>
<feature type="compositionally biased region" description="Acidic residues" evidence="12">
    <location>
        <begin position="502"/>
        <end position="511"/>
    </location>
</feature>
<evidence type="ECO:0000256" key="2">
    <source>
        <dbReference type="ARBA" id="ARBA00004906"/>
    </source>
</evidence>
<dbReference type="InterPro" id="IPR016135">
    <property type="entry name" value="UBQ-conjugating_enzyme/RWD"/>
</dbReference>
<dbReference type="CDD" id="cd23134">
    <property type="entry name" value="RING-HC_ITT1-like"/>
    <property type="match status" value="1"/>
</dbReference>
<dbReference type="Gene3D" id="1.20.120.1750">
    <property type="match status" value="1"/>
</dbReference>
<dbReference type="EMBL" id="LGRB01000019">
    <property type="protein sequence ID" value="OCT45659.1"/>
    <property type="molecule type" value="Genomic_DNA"/>
</dbReference>
<feature type="compositionally biased region" description="Pro residues" evidence="12">
    <location>
        <begin position="568"/>
        <end position="577"/>
    </location>
</feature>
<keyword evidence="4" id="KW-0808">Transferase</keyword>
<keyword evidence="9" id="KW-0862">Zinc</keyword>
<accession>A0A1C1CB17</accession>
<feature type="region of interest" description="Disordered" evidence="12">
    <location>
        <begin position="324"/>
        <end position="356"/>
    </location>
</feature>
<evidence type="ECO:0000259" key="15">
    <source>
        <dbReference type="PROSITE" id="PS51873"/>
    </source>
</evidence>
<dbReference type="STRING" id="86049.A0A1C1CB17"/>
<evidence type="ECO:0000256" key="8">
    <source>
        <dbReference type="ARBA" id="ARBA00022786"/>
    </source>
</evidence>
<dbReference type="VEuPathDB" id="FungiDB:G647_03559"/>
<organism evidence="16 17">
    <name type="scientific">Cladophialophora carrionii</name>
    <dbReference type="NCBI Taxonomy" id="86049"/>
    <lineage>
        <taxon>Eukaryota</taxon>
        <taxon>Fungi</taxon>
        <taxon>Dikarya</taxon>
        <taxon>Ascomycota</taxon>
        <taxon>Pezizomycotina</taxon>
        <taxon>Eurotiomycetes</taxon>
        <taxon>Chaetothyriomycetidae</taxon>
        <taxon>Chaetothyriales</taxon>
        <taxon>Herpotrichiellaceae</taxon>
        <taxon>Cladophialophora</taxon>
    </lineage>
</organism>
<dbReference type="PANTHER" id="PTHR11685">
    <property type="entry name" value="RBR FAMILY RING FINGER AND IBR DOMAIN-CONTAINING"/>
    <property type="match status" value="1"/>
</dbReference>
<feature type="compositionally biased region" description="Acidic residues" evidence="12">
    <location>
        <begin position="687"/>
        <end position="702"/>
    </location>
</feature>
<dbReference type="InterPro" id="IPR017907">
    <property type="entry name" value="Znf_RING_CS"/>
</dbReference>